<keyword evidence="11" id="KW-0325">Glycoprotein</keyword>
<dbReference type="InterPro" id="IPR052244">
    <property type="entry name" value="Choline_transporter"/>
</dbReference>
<feature type="transmembrane region" description="Helical" evidence="14">
    <location>
        <begin position="500"/>
        <end position="521"/>
    </location>
</feature>
<dbReference type="PROSITE" id="PS00456">
    <property type="entry name" value="NA_SOLUT_SYMP_1"/>
    <property type="match status" value="1"/>
</dbReference>
<proteinExistence type="inferred from homology"/>
<comment type="subcellular location">
    <subcellularLocation>
        <location evidence="1">Membrane</location>
        <topology evidence="1">Multi-pass membrane protein</topology>
    </subcellularLocation>
</comment>
<dbReference type="AlphaFoldDB" id="A0A953HS54"/>
<dbReference type="EMBL" id="JAHVHU010000004">
    <property type="protein sequence ID" value="MBY5957380.1"/>
    <property type="molecule type" value="Genomic_DNA"/>
</dbReference>
<dbReference type="GO" id="GO:0005307">
    <property type="term" value="F:choline:sodium symporter activity"/>
    <property type="evidence" value="ECO:0007669"/>
    <property type="project" value="TreeGrafter"/>
</dbReference>
<dbReference type="Gene3D" id="1.20.1730.10">
    <property type="entry name" value="Sodium/glucose cotransporter"/>
    <property type="match status" value="1"/>
</dbReference>
<dbReference type="PANTHER" id="PTHR45897:SF4">
    <property type="entry name" value="HIGH-AFFINITY CHOLINE TRANSPORTER 1"/>
    <property type="match status" value="1"/>
</dbReference>
<dbReference type="InterPro" id="IPR001734">
    <property type="entry name" value="Na/solute_symporter"/>
</dbReference>
<gene>
    <name evidence="15" type="ORF">KUV50_04475</name>
</gene>
<keyword evidence="8" id="KW-0915">Sodium</keyword>
<dbReference type="GO" id="GO:0005886">
    <property type="term" value="C:plasma membrane"/>
    <property type="evidence" value="ECO:0007669"/>
    <property type="project" value="TreeGrafter"/>
</dbReference>
<keyword evidence="16" id="KW-1185">Reference proteome</keyword>
<name>A0A953HS54_9BACT</name>
<feature type="transmembrane region" description="Helical" evidence="14">
    <location>
        <begin position="69"/>
        <end position="90"/>
    </location>
</feature>
<organism evidence="15 16">
    <name type="scientific">Membranihabitans marinus</name>
    <dbReference type="NCBI Taxonomy" id="1227546"/>
    <lineage>
        <taxon>Bacteria</taxon>
        <taxon>Pseudomonadati</taxon>
        <taxon>Bacteroidota</taxon>
        <taxon>Saprospiria</taxon>
        <taxon>Saprospirales</taxon>
        <taxon>Saprospiraceae</taxon>
        <taxon>Membranihabitans</taxon>
    </lineage>
</organism>
<feature type="transmembrane region" description="Helical" evidence="14">
    <location>
        <begin position="216"/>
        <end position="234"/>
    </location>
</feature>
<dbReference type="CDD" id="cd11474">
    <property type="entry name" value="SLC5sbd_CHT"/>
    <property type="match status" value="1"/>
</dbReference>
<dbReference type="PROSITE" id="PS50283">
    <property type="entry name" value="NA_SOLUT_SYMP_3"/>
    <property type="match status" value="1"/>
</dbReference>
<evidence type="ECO:0000256" key="12">
    <source>
        <dbReference type="ARBA" id="ARBA00023201"/>
    </source>
</evidence>
<keyword evidence="12" id="KW-0739">Sodium transport</keyword>
<keyword evidence="5" id="KW-0769">Symport</keyword>
<evidence type="ECO:0000256" key="11">
    <source>
        <dbReference type="ARBA" id="ARBA00023180"/>
    </source>
</evidence>
<dbReference type="Proteomes" id="UP000753961">
    <property type="component" value="Unassembled WGS sequence"/>
</dbReference>
<dbReference type="PANTHER" id="PTHR45897">
    <property type="entry name" value="HIGH-AFFINITY CHOLINE TRANSPORTER 1"/>
    <property type="match status" value="1"/>
</dbReference>
<feature type="transmembrane region" description="Helical" evidence="14">
    <location>
        <begin position="35"/>
        <end position="57"/>
    </location>
</feature>
<evidence type="ECO:0000256" key="6">
    <source>
        <dbReference type="ARBA" id="ARBA00022979"/>
    </source>
</evidence>
<keyword evidence="7 14" id="KW-1133">Transmembrane helix</keyword>
<keyword evidence="10 14" id="KW-0472">Membrane</keyword>
<evidence type="ECO:0000256" key="2">
    <source>
        <dbReference type="ARBA" id="ARBA00006434"/>
    </source>
</evidence>
<sequence length="534" mass="58529">MINRDILSNLRPTLFLMAALALAGGYLYIFTDSPVFWPGFITMIFFYGVIFYMGTYAATLRKTNSTDEILLAGRGIPVWMGVFTMSATWVGGGYINGAAEYAFDSNYGIIWVQAPWGYGLSLIIGGLFFARKMRRHRFKTLLDPLAQRFGKRMTTVLFLPALLGEIFWTAAILTALGATFATILGLDIQTAIIVSSFIAIAYTAIGGLWAVALTDVIQLGLLAIGLIIVIPYALHEVGGWEFAWDQYQMNMDGLASIIPSKDALGDYYYNWWDFALLLIFGGIPWQVYFQRVLSSKDEKTAVRLSVFAGIICILAAIPPVMIGVIGQAVPSWEALGAVGPPENSALILPYVIRYLTPEFIATIGLGAVAAAVMSSVDSSILSASSMASWNIYRPLFRPKITNKSLTMIIKRCIWIIGITATILALNITSVYALWFLCSDFVYVLLFPQLVTALYDKKANTMGSIAGFAIAFILRFGGGDPTLGLPILIEYPMIQDGEVLFPFRTLAMASGLITIIVVSRLTQKLDPAKVLRIAD</sequence>
<feature type="transmembrane region" description="Helical" evidence="14">
    <location>
        <begin position="269"/>
        <end position="289"/>
    </location>
</feature>
<feature type="transmembrane region" description="Helical" evidence="14">
    <location>
        <begin position="12"/>
        <end position="29"/>
    </location>
</feature>
<evidence type="ECO:0000256" key="14">
    <source>
        <dbReference type="SAM" id="Phobius"/>
    </source>
</evidence>
<feature type="transmembrane region" description="Helical" evidence="14">
    <location>
        <begin position="190"/>
        <end position="209"/>
    </location>
</feature>
<feature type="transmembrane region" description="Helical" evidence="14">
    <location>
        <begin position="408"/>
        <end position="427"/>
    </location>
</feature>
<keyword evidence="4 14" id="KW-0812">Transmembrane</keyword>
<feature type="transmembrane region" description="Helical" evidence="14">
    <location>
        <begin position="157"/>
        <end position="184"/>
    </location>
</feature>
<dbReference type="GO" id="GO:0008292">
    <property type="term" value="P:acetylcholine biosynthetic process"/>
    <property type="evidence" value="ECO:0007669"/>
    <property type="project" value="TreeGrafter"/>
</dbReference>
<comment type="caution">
    <text evidence="15">The sequence shown here is derived from an EMBL/GenBank/DDBJ whole genome shotgun (WGS) entry which is preliminary data.</text>
</comment>
<evidence type="ECO:0000256" key="8">
    <source>
        <dbReference type="ARBA" id="ARBA00023053"/>
    </source>
</evidence>
<evidence type="ECO:0000313" key="15">
    <source>
        <dbReference type="EMBL" id="MBY5957380.1"/>
    </source>
</evidence>
<dbReference type="InterPro" id="IPR038377">
    <property type="entry name" value="Na/Glc_symporter_sf"/>
</dbReference>
<comment type="similarity">
    <text evidence="2 13">Belongs to the sodium:solute symporter (SSF) (TC 2.A.21) family.</text>
</comment>
<accession>A0A953HS54</accession>
<evidence type="ECO:0000256" key="3">
    <source>
        <dbReference type="ARBA" id="ARBA00022448"/>
    </source>
</evidence>
<evidence type="ECO:0000256" key="1">
    <source>
        <dbReference type="ARBA" id="ARBA00004141"/>
    </source>
</evidence>
<evidence type="ECO:0000256" key="4">
    <source>
        <dbReference type="ARBA" id="ARBA00022692"/>
    </source>
</evidence>
<dbReference type="RefSeq" id="WP_222578899.1">
    <property type="nucleotide sequence ID" value="NZ_JAHVHU010000004.1"/>
</dbReference>
<evidence type="ECO:0000256" key="5">
    <source>
        <dbReference type="ARBA" id="ARBA00022847"/>
    </source>
</evidence>
<protein>
    <submittedName>
        <fullName evidence="15">Sodium:solute symporter family protein</fullName>
    </submittedName>
</protein>
<dbReference type="Pfam" id="PF00474">
    <property type="entry name" value="SSF"/>
    <property type="match status" value="1"/>
</dbReference>
<feature type="transmembrane region" description="Helical" evidence="14">
    <location>
        <begin position="301"/>
        <end position="325"/>
    </location>
</feature>
<keyword evidence="3" id="KW-0813">Transport</keyword>
<evidence type="ECO:0000256" key="7">
    <source>
        <dbReference type="ARBA" id="ARBA00022989"/>
    </source>
</evidence>
<evidence type="ECO:0000256" key="13">
    <source>
        <dbReference type="RuleBase" id="RU362091"/>
    </source>
</evidence>
<keyword evidence="6" id="KW-0530">Neurotransmitter biosynthesis</keyword>
<evidence type="ECO:0000313" key="16">
    <source>
        <dbReference type="Proteomes" id="UP000753961"/>
    </source>
</evidence>
<dbReference type="InterPro" id="IPR018212">
    <property type="entry name" value="Na/solute_symporter_CS"/>
</dbReference>
<feature type="transmembrane region" description="Helical" evidence="14">
    <location>
        <begin position="359"/>
        <end position="387"/>
    </location>
</feature>
<evidence type="ECO:0000256" key="9">
    <source>
        <dbReference type="ARBA" id="ARBA00023065"/>
    </source>
</evidence>
<feature type="transmembrane region" description="Helical" evidence="14">
    <location>
        <begin position="110"/>
        <end position="130"/>
    </location>
</feature>
<reference evidence="15" key="1">
    <citation type="submission" date="2021-06" db="EMBL/GenBank/DDBJ databases">
        <title>44 bacteria genomes isolated from Dapeng, Shenzhen.</title>
        <authorList>
            <person name="Zheng W."/>
            <person name="Yu S."/>
            <person name="Huang Y."/>
        </authorList>
    </citation>
    <scope>NUCLEOTIDE SEQUENCE</scope>
    <source>
        <strain evidence="15">DP5N28-2</strain>
    </source>
</reference>
<evidence type="ECO:0000256" key="10">
    <source>
        <dbReference type="ARBA" id="ARBA00023136"/>
    </source>
</evidence>
<feature type="transmembrane region" description="Helical" evidence="14">
    <location>
        <begin position="466"/>
        <end position="488"/>
    </location>
</feature>
<keyword evidence="9" id="KW-0406">Ion transport</keyword>